<dbReference type="PROSITE" id="PS50837">
    <property type="entry name" value="NACHT"/>
    <property type="match status" value="1"/>
</dbReference>
<evidence type="ECO:0000259" key="2">
    <source>
        <dbReference type="PROSITE" id="PS50837"/>
    </source>
</evidence>
<dbReference type="InterPro" id="IPR011990">
    <property type="entry name" value="TPR-like_helical_dom_sf"/>
</dbReference>
<evidence type="ECO:0000313" key="4">
    <source>
        <dbReference type="Proteomes" id="UP000746471"/>
    </source>
</evidence>
<gene>
    <name evidence="3" type="ORF">KHM83_15510</name>
</gene>
<comment type="caution">
    <text evidence="3">The sequence shown here is derived from an EMBL/GenBank/DDBJ whole genome shotgun (WGS) entry which is preliminary data.</text>
</comment>
<dbReference type="Gene3D" id="1.25.40.10">
    <property type="entry name" value="Tetratricopeptide repeat domain"/>
    <property type="match status" value="1"/>
</dbReference>
<evidence type="ECO:0000256" key="1">
    <source>
        <dbReference type="ARBA" id="ARBA00022737"/>
    </source>
</evidence>
<keyword evidence="4" id="KW-1185">Reference proteome</keyword>
<dbReference type="RefSeq" id="WP_213237955.1">
    <property type="nucleotide sequence ID" value="NZ_JAHBCL010000031.1"/>
</dbReference>
<dbReference type="PANTHER" id="PTHR10039:SF14">
    <property type="entry name" value="NACHT DOMAIN-CONTAINING PROTEIN"/>
    <property type="match status" value="1"/>
</dbReference>
<sequence>MTIEDFLLATGNEEFIALFQSEEITLEIMAELTAADLRAIGLSLGKAAKIISAFKEDTWRASMQSKEEVPFNKDEFPFVLAPVLGEYEEEQNYTLKLWHICDFTELTIRLMVIIAIAELSCDEVLAQKVLPELRRLVEYPTLGKWREMARFVFSEKLSVHYVTLANTYWEIVEPFVSGAEDQSSLIGMRNQLAHGCGQSMGKSKKLCEFWIPHFEAFVMSLETIKALNLYTEIEGDTAHYWRLVGNKNDFPKVKRPLSAIAAHADDQKHVFVETAHGFRTLWPFSFIEANDLSDEDEHTVIRQNLYVRRGEIALNYTPIGSNVLFAVESGTEALQSFQKLFSTDSFERKQQKPFIIRGFEQDFLKDAAECIGRTNERDKIIETTKTVSDRILWIHGNAGAGKSYILSSVYDWLKNNSDPSVCLLGYRFRSGDDRCSKKSLITFLAERLMQWDGIYRQASVKTKDFTLGTLSALLEQIKEDHKVVIMLDGMDELSRNDLSVIDMIQNGLILPNVQWICAGRSNITEKFNEATCLSIFKEGVPSMSRDDVRELLIQKMGRLRKRLILTDVDHDDEVINPFIEHAIRASKGLPIYLKYLVGDILSGKIKAFDGSYPLPQSIDQYYQQLLVQSGTDFVSQLKSPAIGCIAVSKEPVSESFIKAYLIQRDLLIDNMDAAHIVSGMMRTLMMMLRVVSRSDGDYGYILYHHSLYEHLKVNATNRYITESSERAFYRMIKDYQMLSDVLKRYIERWGMRHLIEMNYESALTDLMAFLQDDAFMMRKLAAQMPEAIVDDFYDTYRLALSVDNNGEAIVRAFLKHFEKMQRNVNGISLEQINAFLMYRQDRSFYQNFLLAGVSEEADVHLDGQTVSGMCQYLGGLLRREQKLEDAMQWLQKSLAANTSNQSLLAQTKYEIGYIYYLRGDMATASDFLSESGEASKRVDDLVGYYISYCVLDVYRYHADLLPAEDCLKRLDDAMHCFESHKLTDQRARRWICNLYVHVAMIAFAEKNEQLFFDNYQDAMKNEWFKKYGAVSTKQKLEARAFIFKGNHAKTKEMFSEMLNGASLLRTESIAREFLVYGEWLITHHAKDEGIHFLERSFETMRDNGNLYYTRKAKAILKGLLEGGGI</sequence>
<evidence type="ECO:0000313" key="3">
    <source>
        <dbReference type="EMBL" id="MBS7528093.1"/>
    </source>
</evidence>
<dbReference type="EMBL" id="JAHBCL010000031">
    <property type="protein sequence ID" value="MBS7528093.1"/>
    <property type="molecule type" value="Genomic_DNA"/>
</dbReference>
<dbReference type="InterPro" id="IPR056884">
    <property type="entry name" value="NPHP3-like_N"/>
</dbReference>
<dbReference type="Gene3D" id="1.10.150.50">
    <property type="entry name" value="Transcription Factor, Ets-1"/>
    <property type="match status" value="1"/>
</dbReference>
<dbReference type="InterPro" id="IPR027417">
    <property type="entry name" value="P-loop_NTPase"/>
</dbReference>
<dbReference type="PANTHER" id="PTHR10039">
    <property type="entry name" value="AMELOGENIN"/>
    <property type="match status" value="1"/>
</dbReference>
<dbReference type="Proteomes" id="UP000746471">
    <property type="component" value="Unassembled WGS sequence"/>
</dbReference>
<dbReference type="Gene3D" id="3.40.50.300">
    <property type="entry name" value="P-loop containing nucleotide triphosphate hydrolases"/>
    <property type="match status" value="1"/>
</dbReference>
<dbReference type="SUPFAM" id="SSF52540">
    <property type="entry name" value="P-loop containing nucleoside triphosphate hydrolases"/>
    <property type="match status" value="1"/>
</dbReference>
<accession>A0ABS5PSM0</accession>
<organism evidence="3 4">
    <name type="scientific">Fusibacter paucivorans</name>
    <dbReference type="NCBI Taxonomy" id="76009"/>
    <lineage>
        <taxon>Bacteria</taxon>
        <taxon>Bacillati</taxon>
        <taxon>Bacillota</taxon>
        <taxon>Clostridia</taxon>
        <taxon>Eubacteriales</taxon>
        <taxon>Eubacteriales Family XII. Incertae Sedis</taxon>
        <taxon>Fusibacter</taxon>
    </lineage>
</organism>
<dbReference type="Pfam" id="PF24883">
    <property type="entry name" value="NPHP3_N"/>
    <property type="match status" value="1"/>
</dbReference>
<feature type="domain" description="NACHT" evidence="2">
    <location>
        <begin position="390"/>
        <end position="522"/>
    </location>
</feature>
<name>A0ABS5PSM0_9FIRM</name>
<dbReference type="InterPro" id="IPR007111">
    <property type="entry name" value="NACHT_NTPase"/>
</dbReference>
<proteinExistence type="predicted"/>
<keyword evidence="1" id="KW-0677">Repeat</keyword>
<dbReference type="InterPro" id="IPR013761">
    <property type="entry name" value="SAM/pointed_sf"/>
</dbReference>
<reference evidence="3 4" key="1">
    <citation type="submission" date="2021-05" db="EMBL/GenBank/DDBJ databases">
        <title>Fusibacter ferrireducens sp. nov., an anaerobic, sulfur- and Fe-reducing bacterium isolated from the mangrove sediment.</title>
        <authorList>
            <person name="Qiu D."/>
        </authorList>
    </citation>
    <scope>NUCLEOTIDE SEQUENCE [LARGE SCALE GENOMIC DNA]</scope>
    <source>
        <strain evidence="3 4">DSM 12116</strain>
    </source>
</reference>
<protein>
    <submittedName>
        <fullName evidence="3">NACHT domain-containing protein</fullName>
    </submittedName>
</protein>